<organism evidence="1 2">
    <name type="scientific">Leptothrix cholodnii (strain ATCC 51168 / LMG 8142 / SP-6)</name>
    <name type="common">Leptothrix discophora (strain SP-6)</name>
    <dbReference type="NCBI Taxonomy" id="395495"/>
    <lineage>
        <taxon>Bacteria</taxon>
        <taxon>Pseudomonadati</taxon>
        <taxon>Pseudomonadota</taxon>
        <taxon>Betaproteobacteria</taxon>
        <taxon>Burkholderiales</taxon>
        <taxon>Sphaerotilaceae</taxon>
        <taxon>Leptothrix</taxon>
    </lineage>
</organism>
<dbReference type="HOGENOM" id="CLU_3218112_0_0_4"/>
<gene>
    <name evidence="1" type="ordered locus">Lcho_2180</name>
</gene>
<name>B1Y2V4_LEPCP</name>
<dbReference type="STRING" id="395495.Lcho_2180"/>
<sequence length="44" mass="4736" precursor="true">MKSLHHRLDRIAAARSHRLVGLCASCRTGGAWLALLAHENPMGG</sequence>
<dbReference type="AlphaFoldDB" id="B1Y2V4"/>
<dbReference type="EMBL" id="CP001013">
    <property type="protein sequence ID" value="ACB34446.1"/>
    <property type="molecule type" value="Genomic_DNA"/>
</dbReference>
<reference evidence="1 2" key="1">
    <citation type="submission" date="2008-03" db="EMBL/GenBank/DDBJ databases">
        <title>Complete sequence of Leptothrix cholodnii SP-6.</title>
        <authorList>
            <consortium name="US DOE Joint Genome Institute"/>
            <person name="Copeland A."/>
            <person name="Lucas S."/>
            <person name="Lapidus A."/>
            <person name="Glavina del Rio T."/>
            <person name="Dalin E."/>
            <person name="Tice H."/>
            <person name="Bruce D."/>
            <person name="Goodwin L."/>
            <person name="Pitluck S."/>
            <person name="Chertkov O."/>
            <person name="Brettin T."/>
            <person name="Detter J.C."/>
            <person name="Han C."/>
            <person name="Kuske C.R."/>
            <person name="Schmutz J."/>
            <person name="Larimer F."/>
            <person name="Land M."/>
            <person name="Hauser L."/>
            <person name="Kyrpides N."/>
            <person name="Lykidis A."/>
            <person name="Emerson D."/>
            <person name="Richardson P."/>
        </authorList>
    </citation>
    <scope>NUCLEOTIDE SEQUENCE [LARGE SCALE GENOMIC DNA]</scope>
    <source>
        <strain evidence="2">ATCC 51168 / LMG 8142 / SP-6</strain>
    </source>
</reference>
<dbReference type="RefSeq" id="WP_012347206.1">
    <property type="nucleotide sequence ID" value="NC_010524.1"/>
</dbReference>
<keyword evidence="2" id="KW-1185">Reference proteome</keyword>
<accession>B1Y2V4</accession>
<proteinExistence type="predicted"/>
<evidence type="ECO:0000313" key="2">
    <source>
        <dbReference type="Proteomes" id="UP000001693"/>
    </source>
</evidence>
<evidence type="ECO:0000313" key="1">
    <source>
        <dbReference type="EMBL" id="ACB34446.1"/>
    </source>
</evidence>
<dbReference type="Proteomes" id="UP000001693">
    <property type="component" value="Chromosome"/>
</dbReference>
<protein>
    <submittedName>
        <fullName evidence="1">Uncharacterized protein</fullName>
    </submittedName>
</protein>
<dbReference type="KEGG" id="lch:Lcho_2180"/>